<dbReference type="GO" id="GO:0008968">
    <property type="term" value="F:D-sedoheptulose 7-phosphate isomerase activity"/>
    <property type="evidence" value="ECO:0007669"/>
    <property type="project" value="InterPro"/>
</dbReference>
<dbReference type="GO" id="GO:0005737">
    <property type="term" value="C:cytoplasm"/>
    <property type="evidence" value="ECO:0007669"/>
    <property type="project" value="UniProtKB-SubCell"/>
</dbReference>
<evidence type="ECO:0000256" key="1">
    <source>
        <dbReference type="ARBA" id="ARBA00000348"/>
    </source>
</evidence>
<dbReference type="InterPro" id="IPR004515">
    <property type="entry name" value="Phosphoheptose_Isoase"/>
</dbReference>
<feature type="domain" description="SIS" evidence="11">
    <location>
        <begin position="38"/>
        <end position="193"/>
    </location>
</feature>
<evidence type="ECO:0000256" key="4">
    <source>
        <dbReference type="ARBA" id="ARBA00009894"/>
    </source>
</evidence>
<dbReference type="HAMAP" id="MF_00067">
    <property type="entry name" value="GmhA"/>
    <property type="match status" value="1"/>
</dbReference>
<comment type="catalytic activity">
    <reaction evidence="1">
        <text>2 D-sedoheptulose 7-phosphate = D-glycero-alpha-D-manno-heptose 7-phosphate + D-glycero-beta-D-manno-heptose 7-phosphate</text>
        <dbReference type="Rhea" id="RHEA:27489"/>
        <dbReference type="ChEBI" id="CHEBI:57483"/>
        <dbReference type="ChEBI" id="CHEBI:60203"/>
        <dbReference type="ChEBI" id="CHEBI:60204"/>
        <dbReference type="EC" id="5.3.1.28"/>
    </reaction>
</comment>
<evidence type="ECO:0000313" key="12">
    <source>
        <dbReference type="EMBL" id="KKN95086.1"/>
    </source>
</evidence>
<sequence>MGAPTLDNVTRCFDESLDVIGRAGEHLADRIVAATGVLVEALRADGGVYLFGNGGSAADAQHIAGELLGRFLVDRKPFRAETLTTDTSTMTAIGNDFGFEHVFARQLEGKGRAGDVAWGISTSGNSANVVAALDIARRMEMKTIAMTGDGGGQCAALADVLLDVPSSLTPRIQEAHVVIYHAICQQVEAAMVS</sequence>
<evidence type="ECO:0000256" key="6">
    <source>
        <dbReference type="ARBA" id="ARBA00022490"/>
    </source>
</evidence>
<protein>
    <recommendedName>
        <fullName evidence="5">D-sedoheptulose-7-phosphate isomerase</fullName>
        <ecNumber evidence="5">5.3.1.28</ecNumber>
    </recommendedName>
</protein>
<evidence type="ECO:0000256" key="2">
    <source>
        <dbReference type="ARBA" id="ARBA00001947"/>
    </source>
</evidence>
<comment type="similarity">
    <text evidence="4">Belongs to the SIS family. GmhA subfamily.</text>
</comment>
<dbReference type="InterPro" id="IPR050099">
    <property type="entry name" value="SIS_GmhA/DiaA_subfam"/>
</dbReference>
<dbReference type="PROSITE" id="PS51464">
    <property type="entry name" value="SIS"/>
    <property type="match status" value="1"/>
</dbReference>
<dbReference type="AlphaFoldDB" id="A0A0F9X7Z0"/>
<comment type="caution">
    <text evidence="12">The sequence shown here is derived from an EMBL/GenBank/DDBJ whole genome shotgun (WGS) entry which is preliminary data.</text>
</comment>
<accession>A0A0F9X7Z0</accession>
<dbReference type="InterPro" id="IPR035461">
    <property type="entry name" value="GmhA/DiaA"/>
</dbReference>
<dbReference type="EMBL" id="LAZR01000073">
    <property type="protein sequence ID" value="KKN95086.1"/>
    <property type="molecule type" value="Genomic_DNA"/>
</dbReference>
<dbReference type="PANTHER" id="PTHR30390">
    <property type="entry name" value="SEDOHEPTULOSE 7-PHOSPHATE ISOMERASE / DNAA INITIATOR-ASSOCIATING FACTOR FOR REPLICATION INITIATION"/>
    <property type="match status" value="1"/>
</dbReference>
<keyword evidence="9" id="KW-0413">Isomerase</keyword>
<dbReference type="CDD" id="cd05006">
    <property type="entry name" value="SIS_GmhA"/>
    <property type="match status" value="1"/>
</dbReference>
<dbReference type="GO" id="GO:0046872">
    <property type="term" value="F:metal ion binding"/>
    <property type="evidence" value="ECO:0007669"/>
    <property type="project" value="UniProtKB-KW"/>
</dbReference>
<evidence type="ECO:0000256" key="7">
    <source>
        <dbReference type="ARBA" id="ARBA00022723"/>
    </source>
</evidence>
<keyword evidence="8" id="KW-0862">Zinc</keyword>
<gene>
    <name evidence="12" type="ORF">LCGC14_0181540</name>
</gene>
<name>A0A0F9X7Z0_9ZZZZ</name>
<dbReference type="InterPro" id="IPR046348">
    <property type="entry name" value="SIS_dom_sf"/>
</dbReference>
<dbReference type="EC" id="5.3.1.28" evidence="5"/>
<evidence type="ECO:0000256" key="5">
    <source>
        <dbReference type="ARBA" id="ARBA00012580"/>
    </source>
</evidence>
<dbReference type="PANTHER" id="PTHR30390:SF6">
    <property type="entry name" value="DNAA INITIATOR-ASSOCIATING PROTEIN DIAA"/>
    <property type="match status" value="1"/>
</dbReference>
<keyword evidence="6" id="KW-0963">Cytoplasm</keyword>
<dbReference type="GO" id="GO:1901135">
    <property type="term" value="P:carbohydrate derivative metabolic process"/>
    <property type="evidence" value="ECO:0007669"/>
    <property type="project" value="InterPro"/>
</dbReference>
<proteinExistence type="inferred from homology"/>
<comment type="subcellular location">
    <subcellularLocation>
        <location evidence="3">Cytoplasm</location>
    </subcellularLocation>
</comment>
<evidence type="ECO:0000259" key="11">
    <source>
        <dbReference type="PROSITE" id="PS51464"/>
    </source>
</evidence>
<keyword evidence="7" id="KW-0479">Metal-binding</keyword>
<evidence type="ECO:0000256" key="3">
    <source>
        <dbReference type="ARBA" id="ARBA00004496"/>
    </source>
</evidence>
<keyword evidence="10" id="KW-0119">Carbohydrate metabolism</keyword>
<evidence type="ECO:0000256" key="9">
    <source>
        <dbReference type="ARBA" id="ARBA00023235"/>
    </source>
</evidence>
<dbReference type="Pfam" id="PF13580">
    <property type="entry name" value="SIS_2"/>
    <property type="match status" value="1"/>
</dbReference>
<dbReference type="GO" id="GO:0097367">
    <property type="term" value="F:carbohydrate derivative binding"/>
    <property type="evidence" value="ECO:0007669"/>
    <property type="project" value="InterPro"/>
</dbReference>
<evidence type="ECO:0000256" key="8">
    <source>
        <dbReference type="ARBA" id="ARBA00022833"/>
    </source>
</evidence>
<dbReference type="Gene3D" id="3.40.50.10490">
    <property type="entry name" value="Glucose-6-phosphate isomerase like protein, domain 1"/>
    <property type="match status" value="1"/>
</dbReference>
<dbReference type="InterPro" id="IPR001347">
    <property type="entry name" value="SIS_dom"/>
</dbReference>
<evidence type="ECO:0000256" key="10">
    <source>
        <dbReference type="ARBA" id="ARBA00023277"/>
    </source>
</evidence>
<organism evidence="12">
    <name type="scientific">marine sediment metagenome</name>
    <dbReference type="NCBI Taxonomy" id="412755"/>
    <lineage>
        <taxon>unclassified sequences</taxon>
        <taxon>metagenomes</taxon>
        <taxon>ecological metagenomes</taxon>
    </lineage>
</organism>
<dbReference type="SUPFAM" id="SSF53697">
    <property type="entry name" value="SIS domain"/>
    <property type="match status" value="1"/>
</dbReference>
<comment type="cofactor">
    <cofactor evidence="2">
        <name>Zn(2+)</name>
        <dbReference type="ChEBI" id="CHEBI:29105"/>
    </cofactor>
</comment>
<reference evidence="12" key="1">
    <citation type="journal article" date="2015" name="Nature">
        <title>Complex archaea that bridge the gap between prokaryotes and eukaryotes.</title>
        <authorList>
            <person name="Spang A."/>
            <person name="Saw J.H."/>
            <person name="Jorgensen S.L."/>
            <person name="Zaremba-Niedzwiedzka K."/>
            <person name="Martijn J."/>
            <person name="Lind A.E."/>
            <person name="van Eijk R."/>
            <person name="Schleper C."/>
            <person name="Guy L."/>
            <person name="Ettema T.J."/>
        </authorList>
    </citation>
    <scope>NUCLEOTIDE SEQUENCE</scope>
</reference>